<dbReference type="Gene3D" id="3.80.10.10">
    <property type="entry name" value="Ribonuclease Inhibitor"/>
    <property type="match status" value="2"/>
</dbReference>
<dbReference type="SMART" id="SM00365">
    <property type="entry name" value="LRR_SD22"/>
    <property type="match status" value="6"/>
</dbReference>
<dbReference type="PANTHER" id="PTHR24366">
    <property type="entry name" value="IG(IMMUNOGLOBULIN) AND LRR(LEUCINE RICH REPEAT) DOMAINS"/>
    <property type="match status" value="1"/>
</dbReference>
<keyword evidence="4" id="KW-1185">Reference proteome</keyword>
<evidence type="ECO:0000313" key="4">
    <source>
        <dbReference type="Proteomes" id="UP000838756"/>
    </source>
</evidence>
<dbReference type="InterPro" id="IPR003591">
    <property type="entry name" value="Leu-rich_rpt_typical-subtyp"/>
</dbReference>
<dbReference type="SUPFAM" id="SSF52058">
    <property type="entry name" value="L domain-like"/>
    <property type="match status" value="1"/>
</dbReference>
<dbReference type="OrthoDB" id="676979at2759"/>
<sequence length="451" mass="51732">MVARYQLILYYHLPSDSYNTILKMLLQKLCSCHLLLLFIILVQATPRCEITYQLTEYHVTCIPTDSINYKLQRGLVSDNNDTKKITLSGCKISEVEYEAFENLFSLEYLDLSQNKISELKLGVFDGTLEVKYLNLSHNSLTKFTLGLFDQKPNLNILDISGNKINNLELGIFDPLVNLNWLDLSNNALKGKDLNPYIFDESTKINVIRFARNNMHGAPENLLHAFKDLRVLNLDRCLLKELPAFATGSNLKTLRELILSSNQIKNLSDETAFRNLDNLYMLDLAGNVIESIDSNLFKPLKKLKILVLRDNKLTNLPNTLFKDMKSLANIDLSHNKIQGVPVDAFRGTSLKNLNLASNRITYITDNFCLELRNSGAILSKFYFNQNPWQCSCLRNILDEVKKYKISYNGVMYDGKHPVCVTTNEFFCKRHDMFNSVYTEMYDRLVLGLPLDT</sequence>
<name>A0A8S4RXC3_9NEOP</name>
<dbReference type="Pfam" id="PF13855">
    <property type="entry name" value="LRR_8"/>
    <property type="match status" value="2"/>
</dbReference>
<dbReference type="InterPro" id="IPR001611">
    <property type="entry name" value="Leu-rich_rpt"/>
</dbReference>
<evidence type="ECO:0000256" key="1">
    <source>
        <dbReference type="ARBA" id="ARBA00022614"/>
    </source>
</evidence>
<dbReference type="InterPro" id="IPR032675">
    <property type="entry name" value="LRR_dom_sf"/>
</dbReference>
<protein>
    <submittedName>
        <fullName evidence="3">Jg25229 protein</fullName>
    </submittedName>
</protein>
<evidence type="ECO:0000256" key="2">
    <source>
        <dbReference type="ARBA" id="ARBA00022737"/>
    </source>
</evidence>
<dbReference type="Proteomes" id="UP000838756">
    <property type="component" value="Unassembled WGS sequence"/>
</dbReference>
<dbReference type="PROSITE" id="PS51450">
    <property type="entry name" value="LRR"/>
    <property type="match status" value="4"/>
</dbReference>
<dbReference type="PANTHER" id="PTHR24366:SF160">
    <property type="entry name" value="SI:CH211-191D15.2"/>
    <property type="match status" value="1"/>
</dbReference>
<evidence type="ECO:0000313" key="3">
    <source>
        <dbReference type="EMBL" id="CAH2242315.1"/>
    </source>
</evidence>
<dbReference type="FunFam" id="3.80.10.10:FF:001164">
    <property type="entry name" value="GH01279p"/>
    <property type="match status" value="1"/>
</dbReference>
<gene>
    <name evidence="3" type="primary">jg25229</name>
    <name evidence="3" type="ORF">PAEG_LOCUS18643</name>
</gene>
<proteinExistence type="predicted"/>
<dbReference type="AlphaFoldDB" id="A0A8S4RXC3"/>
<dbReference type="SMART" id="SM00369">
    <property type="entry name" value="LRR_TYP"/>
    <property type="match status" value="10"/>
</dbReference>
<keyword evidence="2" id="KW-0677">Repeat</keyword>
<organism evidence="3 4">
    <name type="scientific">Pararge aegeria aegeria</name>
    <dbReference type="NCBI Taxonomy" id="348720"/>
    <lineage>
        <taxon>Eukaryota</taxon>
        <taxon>Metazoa</taxon>
        <taxon>Ecdysozoa</taxon>
        <taxon>Arthropoda</taxon>
        <taxon>Hexapoda</taxon>
        <taxon>Insecta</taxon>
        <taxon>Pterygota</taxon>
        <taxon>Neoptera</taxon>
        <taxon>Endopterygota</taxon>
        <taxon>Lepidoptera</taxon>
        <taxon>Glossata</taxon>
        <taxon>Ditrysia</taxon>
        <taxon>Papilionoidea</taxon>
        <taxon>Nymphalidae</taxon>
        <taxon>Satyrinae</taxon>
        <taxon>Satyrini</taxon>
        <taxon>Parargina</taxon>
        <taxon>Pararge</taxon>
    </lineage>
</organism>
<accession>A0A8S4RXC3</accession>
<dbReference type="PRINTS" id="PR00019">
    <property type="entry name" value="LEURICHRPT"/>
</dbReference>
<keyword evidence="1" id="KW-0433">Leucine-rich repeat</keyword>
<comment type="caution">
    <text evidence="3">The sequence shown here is derived from an EMBL/GenBank/DDBJ whole genome shotgun (WGS) entry which is preliminary data.</text>
</comment>
<dbReference type="EMBL" id="CAKXAJ010025635">
    <property type="protein sequence ID" value="CAH2242315.1"/>
    <property type="molecule type" value="Genomic_DNA"/>
</dbReference>
<reference evidence="3" key="1">
    <citation type="submission" date="2022-03" db="EMBL/GenBank/DDBJ databases">
        <authorList>
            <person name="Lindestad O."/>
        </authorList>
    </citation>
    <scope>NUCLEOTIDE SEQUENCE</scope>
</reference>